<dbReference type="AlphaFoldDB" id="A0A9P4WPG2"/>
<keyword evidence="1" id="KW-0677">Repeat</keyword>
<accession>A0A9P4WPG2</accession>
<feature type="repeat" description="ANK" evidence="3">
    <location>
        <begin position="63"/>
        <end position="95"/>
    </location>
</feature>
<dbReference type="InterPro" id="IPR051165">
    <property type="entry name" value="Multifunctional_ANK_Repeat"/>
</dbReference>
<feature type="repeat" description="ANK" evidence="3">
    <location>
        <begin position="97"/>
        <end position="130"/>
    </location>
</feature>
<dbReference type="Pfam" id="PF00023">
    <property type="entry name" value="Ank"/>
    <property type="match status" value="1"/>
</dbReference>
<evidence type="ECO:0000256" key="3">
    <source>
        <dbReference type="PROSITE-ProRule" id="PRU00023"/>
    </source>
</evidence>
<proteinExistence type="predicted"/>
<dbReference type="OrthoDB" id="3781624at2759"/>
<dbReference type="PANTHER" id="PTHR24123">
    <property type="entry name" value="ANKYRIN REPEAT-CONTAINING"/>
    <property type="match status" value="1"/>
</dbReference>
<keyword evidence="5" id="KW-1185">Reference proteome</keyword>
<feature type="repeat" description="ANK" evidence="3">
    <location>
        <begin position="303"/>
        <end position="337"/>
    </location>
</feature>
<dbReference type="PROSITE" id="PS50297">
    <property type="entry name" value="ANK_REP_REGION"/>
    <property type="match status" value="6"/>
</dbReference>
<comment type="caution">
    <text evidence="4">The sequence shown here is derived from an EMBL/GenBank/DDBJ whole genome shotgun (WGS) entry which is preliminary data.</text>
</comment>
<evidence type="ECO:0000313" key="4">
    <source>
        <dbReference type="EMBL" id="KAF3037964.1"/>
    </source>
</evidence>
<dbReference type="SMART" id="SM00248">
    <property type="entry name" value="ANK"/>
    <property type="match status" value="8"/>
</dbReference>
<gene>
    <name evidence="4" type="ORF">E8E12_006381</name>
</gene>
<sequence>MKPRNRWIDTLRGPNERLKRSLPDGTEGSGIPLLSVAAACGHFEIAKILLEAGAQINAVSKDKGETALHVAVKGGRHDILGLLLEHRADVEAKTTHTGATPLHYAATASGSLALVMKLLKFGARYDVRDTQGQTPAALALQAKNLHAAVAIINMACGKPKQLAKEKDLLLQHVEKTKDRSSITNDLIADVFAATCDPDSTVLVEAIKKNDARLVEMFLEKGADVHRSTAKGLLPIFVAVKFADLRIIRMLIQHGADVNVRSPGNLDALQVLFKALSARDEDSIVDIVDYLLAKGADGLALYSDGKTLLHRTVSEGTDRARVVKLLLKNGLEVNAQDGEGNTALHLAAHNGLSHSANTLLDASADTTIVDSAKRTPLFRAVLKQHWSVVRMLACPPAMTSWDAEGLTALHHIARTIPEDDTSWEEIAATAKPFCERGICRSMRDCSGATPLIKAREIKGGTASATRIIRDEMPFTMLQY</sequence>
<evidence type="ECO:0000256" key="1">
    <source>
        <dbReference type="ARBA" id="ARBA00022737"/>
    </source>
</evidence>
<reference evidence="4" key="1">
    <citation type="submission" date="2019-04" db="EMBL/GenBank/DDBJ databases">
        <title>Sequencing of skin fungus with MAO and IRED activity.</title>
        <authorList>
            <person name="Marsaioli A.J."/>
            <person name="Bonatto J.M.C."/>
            <person name="Reis Junior O."/>
        </authorList>
    </citation>
    <scope>NUCLEOTIDE SEQUENCE</scope>
    <source>
        <strain evidence="4">28M1</strain>
    </source>
</reference>
<evidence type="ECO:0000313" key="5">
    <source>
        <dbReference type="Proteomes" id="UP000758155"/>
    </source>
</evidence>
<dbReference type="SUPFAM" id="SSF48403">
    <property type="entry name" value="Ankyrin repeat"/>
    <property type="match status" value="1"/>
</dbReference>
<evidence type="ECO:0000256" key="2">
    <source>
        <dbReference type="ARBA" id="ARBA00023043"/>
    </source>
</evidence>
<dbReference type="PANTHER" id="PTHR24123:SF33">
    <property type="entry name" value="PROTEIN HOS4"/>
    <property type="match status" value="1"/>
</dbReference>
<dbReference type="PROSITE" id="PS50088">
    <property type="entry name" value="ANK_REPEAT"/>
    <property type="match status" value="6"/>
</dbReference>
<dbReference type="Pfam" id="PF12796">
    <property type="entry name" value="Ank_2"/>
    <property type="match status" value="3"/>
</dbReference>
<organism evidence="4 5">
    <name type="scientific">Didymella heteroderae</name>
    <dbReference type="NCBI Taxonomy" id="1769908"/>
    <lineage>
        <taxon>Eukaryota</taxon>
        <taxon>Fungi</taxon>
        <taxon>Dikarya</taxon>
        <taxon>Ascomycota</taxon>
        <taxon>Pezizomycotina</taxon>
        <taxon>Dothideomycetes</taxon>
        <taxon>Pleosporomycetidae</taxon>
        <taxon>Pleosporales</taxon>
        <taxon>Pleosporineae</taxon>
        <taxon>Didymellaceae</taxon>
        <taxon>Didymella</taxon>
    </lineage>
</organism>
<keyword evidence="2 3" id="KW-0040">ANK repeat</keyword>
<protein>
    <submittedName>
        <fullName evidence="4">Uncharacterized protein</fullName>
    </submittedName>
</protein>
<feature type="repeat" description="ANK" evidence="3">
    <location>
        <begin position="230"/>
        <end position="262"/>
    </location>
</feature>
<dbReference type="EMBL" id="SWKV01000039">
    <property type="protein sequence ID" value="KAF3037964.1"/>
    <property type="molecule type" value="Genomic_DNA"/>
</dbReference>
<dbReference type="Proteomes" id="UP000758155">
    <property type="component" value="Unassembled WGS sequence"/>
</dbReference>
<name>A0A9P4WPG2_9PLEO</name>
<dbReference type="InterPro" id="IPR002110">
    <property type="entry name" value="Ankyrin_rpt"/>
</dbReference>
<dbReference type="PRINTS" id="PR01415">
    <property type="entry name" value="ANKYRIN"/>
</dbReference>
<feature type="repeat" description="ANK" evidence="3">
    <location>
        <begin position="338"/>
        <end position="370"/>
    </location>
</feature>
<feature type="repeat" description="ANK" evidence="3">
    <location>
        <begin position="29"/>
        <end position="61"/>
    </location>
</feature>
<dbReference type="InterPro" id="IPR036770">
    <property type="entry name" value="Ankyrin_rpt-contain_sf"/>
</dbReference>
<dbReference type="Gene3D" id="1.25.40.20">
    <property type="entry name" value="Ankyrin repeat-containing domain"/>
    <property type="match status" value="5"/>
</dbReference>